<dbReference type="InterPro" id="IPR008928">
    <property type="entry name" value="6-hairpin_glycosidase_sf"/>
</dbReference>
<reference evidence="4 5" key="1">
    <citation type="journal article" date="2012" name="BMC Genomics">
        <title>Comparative genomics of the white-rot fungi, Phanerochaete carnosa and P. chrysosporium, to elucidate the genetic basis of the distinct wood types they colonize.</title>
        <authorList>
            <person name="Suzuki H."/>
            <person name="MacDonald J."/>
            <person name="Syed K."/>
            <person name="Salamov A."/>
            <person name="Hori C."/>
            <person name="Aerts A."/>
            <person name="Henrissat B."/>
            <person name="Wiebenga A."/>
            <person name="vanKuyk P.A."/>
            <person name="Barry K."/>
            <person name="Lindquist E."/>
            <person name="LaButti K."/>
            <person name="Lapidus A."/>
            <person name="Lucas S."/>
            <person name="Coutinho P."/>
            <person name="Gong Y."/>
            <person name="Samejima M."/>
            <person name="Mahadevan R."/>
            <person name="Abou-Zaid M."/>
            <person name="de Vries R.P."/>
            <person name="Igarashi K."/>
            <person name="Yadav J.S."/>
            <person name="Grigoriev I.V."/>
            <person name="Master E.R."/>
        </authorList>
    </citation>
    <scope>NUCLEOTIDE SEQUENCE [LARGE SCALE GENOMIC DNA]</scope>
    <source>
        <strain evidence="4 5">HHB-10118-sp</strain>
    </source>
</reference>
<dbReference type="HOGENOM" id="CLU_452056_0_0_1"/>
<gene>
    <name evidence="4" type="ORF">PHACADRAFT_213947</name>
</gene>
<dbReference type="Gene3D" id="1.50.10.20">
    <property type="match status" value="1"/>
</dbReference>
<evidence type="ECO:0000256" key="1">
    <source>
        <dbReference type="SAM" id="MobiDB-lite"/>
    </source>
</evidence>
<protein>
    <recommendedName>
        <fullName evidence="6">Glycoside hydrolase family 76 protein</fullName>
    </recommendedName>
</protein>
<feature type="signal peptide" evidence="3">
    <location>
        <begin position="1"/>
        <end position="24"/>
    </location>
</feature>
<keyword evidence="5" id="KW-1185">Reference proteome</keyword>
<accession>K5WIX1</accession>
<dbReference type="Pfam" id="PF03663">
    <property type="entry name" value="Glyco_hydro_76"/>
    <property type="match status" value="1"/>
</dbReference>
<keyword evidence="2" id="KW-0472">Membrane</keyword>
<evidence type="ECO:0000256" key="2">
    <source>
        <dbReference type="SAM" id="Phobius"/>
    </source>
</evidence>
<keyword evidence="2" id="KW-1133">Transmembrane helix</keyword>
<evidence type="ECO:0000313" key="5">
    <source>
        <dbReference type="Proteomes" id="UP000008370"/>
    </source>
</evidence>
<feature type="transmembrane region" description="Helical" evidence="2">
    <location>
        <begin position="433"/>
        <end position="457"/>
    </location>
</feature>
<feature type="region of interest" description="Disordered" evidence="1">
    <location>
        <begin position="393"/>
        <end position="430"/>
    </location>
</feature>
<dbReference type="OrthoDB" id="3223195at2759"/>
<evidence type="ECO:0000313" key="4">
    <source>
        <dbReference type="EMBL" id="EKM50197.1"/>
    </source>
</evidence>
<feature type="compositionally biased region" description="Low complexity" evidence="1">
    <location>
        <begin position="552"/>
        <end position="565"/>
    </location>
</feature>
<evidence type="ECO:0008006" key="6">
    <source>
        <dbReference type="Google" id="ProtNLM"/>
    </source>
</evidence>
<feature type="chain" id="PRO_5003889439" description="Glycoside hydrolase family 76 protein" evidence="3">
    <location>
        <begin position="25"/>
        <end position="604"/>
    </location>
</feature>
<organism evidence="4 5">
    <name type="scientific">Phanerochaete carnosa (strain HHB-10118-sp)</name>
    <name type="common">White-rot fungus</name>
    <name type="synonym">Peniophora carnosa</name>
    <dbReference type="NCBI Taxonomy" id="650164"/>
    <lineage>
        <taxon>Eukaryota</taxon>
        <taxon>Fungi</taxon>
        <taxon>Dikarya</taxon>
        <taxon>Basidiomycota</taxon>
        <taxon>Agaricomycotina</taxon>
        <taxon>Agaricomycetes</taxon>
        <taxon>Polyporales</taxon>
        <taxon>Phanerochaetaceae</taxon>
        <taxon>Phanerochaete</taxon>
    </lineage>
</organism>
<dbReference type="GO" id="GO:0005975">
    <property type="term" value="P:carbohydrate metabolic process"/>
    <property type="evidence" value="ECO:0007669"/>
    <property type="project" value="InterPro"/>
</dbReference>
<dbReference type="STRING" id="650164.K5WIX1"/>
<dbReference type="InParanoid" id="K5WIX1"/>
<keyword evidence="3" id="KW-0732">Signal</keyword>
<proteinExistence type="predicted"/>
<feature type="compositionally biased region" description="Low complexity" evidence="1">
    <location>
        <begin position="393"/>
        <end position="423"/>
    </location>
</feature>
<feature type="region of interest" description="Disordered" evidence="1">
    <location>
        <begin position="535"/>
        <end position="604"/>
    </location>
</feature>
<name>K5WIX1_PHACS</name>
<feature type="compositionally biased region" description="Polar residues" evidence="1">
    <location>
        <begin position="542"/>
        <end position="551"/>
    </location>
</feature>
<dbReference type="AlphaFoldDB" id="K5WIX1"/>
<dbReference type="Proteomes" id="UP000008370">
    <property type="component" value="Unassembled WGS sequence"/>
</dbReference>
<dbReference type="GeneID" id="18913439"/>
<evidence type="ECO:0000256" key="3">
    <source>
        <dbReference type="SAM" id="SignalP"/>
    </source>
</evidence>
<keyword evidence="2" id="KW-0812">Transmembrane</keyword>
<dbReference type="KEGG" id="pco:PHACADRAFT_213947"/>
<sequence length="604" mass="64677">MISRLYLLYAVLLTYLQVAHVVWAQTPSFAVPTTWKRYNLATAIIDTVKGLFNASDGVIDELGFSDTSSMLIAISLMDRINGTSLYQDLVINSLTTAINPSPPTSTTALALATSIWEQLYVYFIQPSDAAQGSHATRNVLIASTCNGLTTAGGLFYFSGTNQTNTDVNVETLGAFMALSSYLATATSNQTYATAAELSAEFIWNQLYNGMIIMDTITVANCATNDVTLSYNSGKTIEGLADLAQRNSVWTSRLESLVSAVIPFPDWTASNGTNSEGTLHLHHAERGIDPAISDQVDPQDVEQSSFLHSTKAFLIRGLYAAWNHTDPTSDMAKLIEAYITVQYNTLQDLATSPGTNMYSSAWSGPPIPVLVPWGQLDALEVMRSEFGFALKQPTTLTSQTSSTSPESMSSTSTTTSTRSPSTQTAEPSHKQSDVAAIVGGTVGGVVFLALLVAILLICRKRRKQDEEETIRQKMEFAPVPYTPDLATLSMAPASSTPPTSTTTLRAFASKPTYLRSTAKQIPDSALRANEEEAAFVEQPMSPGVSQPSGSEGPSTASPHPAASPTSNPQDADEPEHDLTALLAQLSNILATAPHTQGDAPPAYDD</sequence>
<dbReference type="RefSeq" id="XP_007401386.1">
    <property type="nucleotide sequence ID" value="XM_007401324.1"/>
</dbReference>
<dbReference type="EMBL" id="JH930479">
    <property type="protein sequence ID" value="EKM50197.1"/>
    <property type="molecule type" value="Genomic_DNA"/>
</dbReference>
<dbReference type="SUPFAM" id="SSF48208">
    <property type="entry name" value="Six-hairpin glycosidases"/>
    <property type="match status" value="1"/>
</dbReference>
<dbReference type="InterPro" id="IPR005198">
    <property type="entry name" value="Glyco_hydro_76"/>
</dbReference>